<evidence type="ECO:0000313" key="3">
    <source>
        <dbReference type="Proteomes" id="UP000334019"/>
    </source>
</evidence>
<dbReference type="PANTHER" id="PTHR43245">
    <property type="entry name" value="BIFUNCTIONAL POLYMYXIN RESISTANCE PROTEIN ARNA"/>
    <property type="match status" value="1"/>
</dbReference>
<accession>A0A5Q2RLX9</accession>
<name>A0A5Q2RLX9_9ACTN</name>
<evidence type="ECO:0000313" key="2">
    <source>
        <dbReference type="EMBL" id="QGG95942.1"/>
    </source>
</evidence>
<dbReference type="SUPFAM" id="SSF51735">
    <property type="entry name" value="NAD(P)-binding Rossmann-fold domains"/>
    <property type="match status" value="1"/>
</dbReference>
<sequence>MDRHVIVGAGAVGTLTAHRLVELGHEVRIVTRSGSGPDLPGVERVAADASDADALARLVDGAAALYNCANPGDYSAWAEVWPPLAASILTTAERTGAVLVTTGNLYLYAPGTSPMTESTPVGTPTKKGTIRARMWADALAAHEAGRARVTEARASDFFGPHGGNDHLGARFMPKVLAGKKLMHIASPDVPHSWTYLPDVATTLVALATDERAWGRAWHVPTNPPRTYRQMAEHVATVAGAPTPRIGTFPHALMRAMGVAVPVMRELEEIRYQFTDPFVLDSSLTESTFGLAPTSMDAAVAATVDWWRRQA</sequence>
<dbReference type="RefSeq" id="WP_153760048.1">
    <property type="nucleotide sequence ID" value="NZ_CP045851.1"/>
</dbReference>
<dbReference type="Pfam" id="PF01370">
    <property type="entry name" value="Epimerase"/>
    <property type="match status" value="1"/>
</dbReference>
<evidence type="ECO:0000259" key="1">
    <source>
        <dbReference type="Pfam" id="PF01370"/>
    </source>
</evidence>
<reference evidence="2 3" key="1">
    <citation type="submission" date="2019-11" db="EMBL/GenBank/DDBJ databases">
        <authorList>
            <person name="He Y."/>
        </authorList>
    </citation>
    <scope>NUCLEOTIDE SEQUENCE [LARGE SCALE GENOMIC DNA]</scope>
    <source>
        <strain evidence="2 3">SCSIO 58843</strain>
    </source>
</reference>
<keyword evidence="3" id="KW-1185">Reference proteome</keyword>
<dbReference type="InterPro" id="IPR001509">
    <property type="entry name" value="Epimerase_deHydtase"/>
</dbReference>
<protein>
    <submittedName>
        <fullName evidence="2">NAD-dependent epimerase/dehydratase family protein</fullName>
    </submittedName>
</protein>
<dbReference type="InterPro" id="IPR050177">
    <property type="entry name" value="Lipid_A_modif_metabolic_enz"/>
</dbReference>
<feature type="domain" description="NAD-dependent epimerase/dehydratase" evidence="1">
    <location>
        <begin position="6"/>
        <end position="210"/>
    </location>
</feature>
<dbReference type="KEGG" id="atq:GH723_13010"/>
<dbReference type="EMBL" id="CP045851">
    <property type="protein sequence ID" value="QGG95942.1"/>
    <property type="molecule type" value="Genomic_DNA"/>
</dbReference>
<dbReference type="PANTHER" id="PTHR43245:SF13">
    <property type="entry name" value="UDP-D-APIOSE_UDP-D-XYLOSE SYNTHASE 2"/>
    <property type="match status" value="1"/>
</dbReference>
<dbReference type="InterPro" id="IPR036291">
    <property type="entry name" value="NAD(P)-bd_dom_sf"/>
</dbReference>
<proteinExistence type="predicted"/>
<dbReference type="Proteomes" id="UP000334019">
    <property type="component" value="Chromosome"/>
</dbReference>
<gene>
    <name evidence="2" type="ORF">GH723_13010</name>
</gene>
<dbReference type="AlphaFoldDB" id="A0A5Q2RLX9"/>
<dbReference type="Gene3D" id="3.40.50.720">
    <property type="entry name" value="NAD(P)-binding Rossmann-like Domain"/>
    <property type="match status" value="1"/>
</dbReference>
<organism evidence="2 3">
    <name type="scientific">Actinomarinicola tropica</name>
    <dbReference type="NCBI Taxonomy" id="2789776"/>
    <lineage>
        <taxon>Bacteria</taxon>
        <taxon>Bacillati</taxon>
        <taxon>Actinomycetota</taxon>
        <taxon>Acidimicrobiia</taxon>
        <taxon>Acidimicrobiales</taxon>
        <taxon>Iamiaceae</taxon>
        <taxon>Actinomarinicola</taxon>
    </lineage>
</organism>